<dbReference type="SFLD" id="SFLDS00005">
    <property type="entry name" value="Isoprenoid_Synthase_Type_I"/>
    <property type="match status" value="1"/>
</dbReference>
<keyword evidence="2 7" id="KW-0808">Transferase</keyword>
<keyword evidence="4" id="KW-0460">Magnesium</keyword>
<dbReference type="GO" id="GO:0004161">
    <property type="term" value="F:dimethylallyltranstransferase activity"/>
    <property type="evidence" value="ECO:0007669"/>
    <property type="project" value="TreeGrafter"/>
</dbReference>
<evidence type="ECO:0000256" key="5">
    <source>
        <dbReference type="ARBA" id="ARBA00033740"/>
    </source>
</evidence>
<gene>
    <name evidence="8" type="ORF">DdX_04494</name>
</gene>
<dbReference type="PANTHER" id="PTHR11525:SF0">
    <property type="entry name" value="FARNESYL PYROPHOSPHATE SYNTHASE"/>
    <property type="match status" value="1"/>
</dbReference>
<dbReference type="CDD" id="cd00685">
    <property type="entry name" value="Trans_IPPS_HT"/>
    <property type="match status" value="1"/>
</dbReference>
<dbReference type="GO" id="GO:0042811">
    <property type="term" value="P:pheromone biosynthetic process"/>
    <property type="evidence" value="ECO:0007669"/>
    <property type="project" value="UniProtKB-ARBA"/>
</dbReference>
<dbReference type="PROSITE" id="PS00723">
    <property type="entry name" value="POLYPRENYL_SYNTHASE_1"/>
    <property type="match status" value="1"/>
</dbReference>
<dbReference type="InterPro" id="IPR000092">
    <property type="entry name" value="Polyprenyl_synt"/>
</dbReference>
<reference evidence="8" key="1">
    <citation type="submission" date="2022-01" db="EMBL/GenBank/DDBJ databases">
        <title>Genome Sequence Resource for Two Populations of Ditylenchus destructor, the Migratory Endoparasitic Phytonematode.</title>
        <authorList>
            <person name="Zhang H."/>
            <person name="Lin R."/>
            <person name="Xie B."/>
        </authorList>
    </citation>
    <scope>NUCLEOTIDE SEQUENCE</scope>
    <source>
        <strain evidence="8">BazhouSP</strain>
    </source>
</reference>
<comment type="similarity">
    <text evidence="7">Belongs to the FPP/GGPP synthase family.</text>
</comment>
<dbReference type="SUPFAM" id="SSF48576">
    <property type="entry name" value="Terpenoid synthases"/>
    <property type="match status" value="1"/>
</dbReference>
<evidence type="ECO:0000313" key="9">
    <source>
        <dbReference type="Proteomes" id="UP001201812"/>
    </source>
</evidence>
<protein>
    <recommendedName>
        <fullName evidence="6">Farnesyl pyrophosphate synthase</fullName>
    </recommendedName>
</protein>
<dbReference type="Gene3D" id="1.10.600.10">
    <property type="entry name" value="Farnesyl Diphosphate Synthase"/>
    <property type="match status" value="1"/>
</dbReference>
<dbReference type="GO" id="GO:0004337">
    <property type="term" value="F:(2E,6E)-farnesyl diphosphate synthase activity"/>
    <property type="evidence" value="ECO:0007669"/>
    <property type="project" value="TreeGrafter"/>
</dbReference>
<accession>A0AAD4NF06</accession>
<sequence>MSRKMLLNVIAGLGKEIAADLTKDLSVPQAKHYTAYINRLFDHTMSDGKCARSQLALKTYQTLAPSACTSEESILPVAKVSATLELLQSFFLVIDDVIDHSKMRRGKPCWYTMKDVGLTAIIDGLFLDKAIDYIIERNIPEHPKKYQILKEIFETNRKALVGQRMDCDTTALKEFSWTRYNEIVEHKTSHYSYYLPLIMGFHLADVSLSLPALRPIAYKIGYLFQAQDDYLDCFGDPLVTGKSSNDLAERKCTWITCKLLENLGAHSKSNPDTSHIVKKFDDHFGRPEKEHIDVAKQIIVENGVESEFFTFQNKIATELREDIDRFPLPEIRSVLNNCVNDIMNRKK</sequence>
<evidence type="ECO:0000256" key="1">
    <source>
        <dbReference type="ARBA" id="ARBA00001946"/>
    </source>
</evidence>
<comment type="cofactor">
    <cofactor evidence="1">
        <name>Mg(2+)</name>
        <dbReference type="ChEBI" id="CHEBI:18420"/>
    </cofactor>
</comment>
<keyword evidence="3" id="KW-0479">Metal-binding</keyword>
<evidence type="ECO:0000256" key="4">
    <source>
        <dbReference type="ARBA" id="ARBA00022842"/>
    </source>
</evidence>
<dbReference type="Pfam" id="PF00348">
    <property type="entry name" value="polyprenyl_synt"/>
    <property type="match status" value="1"/>
</dbReference>
<evidence type="ECO:0000256" key="2">
    <source>
        <dbReference type="ARBA" id="ARBA00022679"/>
    </source>
</evidence>
<keyword evidence="9" id="KW-1185">Reference proteome</keyword>
<evidence type="ECO:0000256" key="3">
    <source>
        <dbReference type="ARBA" id="ARBA00022723"/>
    </source>
</evidence>
<comment type="caution">
    <text evidence="8">The sequence shown here is derived from an EMBL/GenBank/DDBJ whole genome shotgun (WGS) entry which is preliminary data.</text>
</comment>
<organism evidence="8 9">
    <name type="scientific">Ditylenchus destructor</name>
    <dbReference type="NCBI Taxonomy" id="166010"/>
    <lineage>
        <taxon>Eukaryota</taxon>
        <taxon>Metazoa</taxon>
        <taxon>Ecdysozoa</taxon>
        <taxon>Nematoda</taxon>
        <taxon>Chromadorea</taxon>
        <taxon>Rhabditida</taxon>
        <taxon>Tylenchina</taxon>
        <taxon>Tylenchomorpha</taxon>
        <taxon>Sphaerularioidea</taxon>
        <taxon>Anguinidae</taxon>
        <taxon>Anguininae</taxon>
        <taxon>Ditylenchus</taxon>
    </lineage>
</organism>
<comment type="pathway">
    <text evidence="5">Pheromone biosynthesis.</text>
</comment>
<dbReference type="Proteomes" id="UP001201812">
    <property type="component" value="Unassembled WGS sequence"/>
</dbReference>
<dbReference type="AlphaFoldDB" id="A0AAD4NF06"/>
<dbReference type="InterPro" id="IPR033749">
    <property type="entry name" value="Polyprenyl_synt_CS"/>
</dbReference>
<evidence type="ECO:0000256" key="7">
    <source>
        <dbReference type="RuleBase" id="RU004466"/>
    </source>
</evidence>
<dbReference type="InterPro" id="IPR039702">
    <property type="entry name" value="FPS1-like"/>
</dbReference>
<name>A0AAD4NF06_9BILA</name>
<dbReference type="PANTHER" id="PTHR11525">
    <property type="entry name" value="FARNESYL-PYROPHOSPHATE SYNTHETASE"/>
    <property type="match status" value="1"/>
</dbReference>
<dbReference type="GO" id="GO:0046872">
    <property type="term" value="F:metal ion binding"/>
    <property type="evidence" value="ECO:0007669"/>
    <property type="project" value="UniProtKB-KW"/>
</dbReference>
<dbReference type="GO" id="GO:0045337">
    <property type="term" value="P:farnesyl diphosphate biosynthetic process"/>
    <property type="evidence" value="ECO:0007669"/>
    <property type="project" value="TreeGrafter"/>
</dbReference>
<dbReference type="InterPro" id="IPR008949">
    <property type="entry name" value="Isoprenoid_synthase_dom_sf"/>
</dbReference>
<evidence type="ECO:0000313" key="8">
    <source>
        <dbReference type="EMBL" id="KAI1722186.1"/>
    </source>
</evidence>
<dbReference type="GO" id="GO:0005737">
    <property type="term" value="C:cytoplasm"/>
    <property type="evidence" value="ECO:0007669"/>
    <property type="project" value="TreeGrafter"/>
</dbReference>
<dbReference type="EMBL" id="JAKKPZ010000004">
    <property type="protein sequence ID" value="KAI1722186.1"/>
    <property type="molecule type" value="Genomic_DNA"/>
</dbReference>
<evidence type="ECO:0000256" key="6">
    <source>
        <dbReference type="ARBA" id="ARBA00034546"/>
    </source>
</evidence>
<proteinExistence type="inferred from homology"/>